<evidence type="ECO:0000313" key="13">
    <source>
        <dbReference type="EMBL" id="UXI67648.1"/>
    </source>
</evidence>
<evidence type="ECO:0000256" key="4">
    <source>
        <dbReference type="ARBA" id="ARBA00012173"/>
    </source>
</evidence>
<dbReference type="SUPFAM" id="SSF46977">
    <property type="entry name" value="Succinate dehydrogenase/fumarate reductase flavoprotein C-terminal domain"/>
    <property type="match status" value="1"/>
</dbReference>
<evidence type="ECO:0000256" key="1">
    <source>
        <dbReference type="ARBA" id="ARBA00001974"/>
    </source>
</evidence>
<comment type="catalytic activity">
    <reaction evidence="9">
        <text>L-aspartate + O2 = iminosuccinate + H2O2</text>
        <dbReference type="Rhea" id="RHEA:25876"/>
        <dbReference type="ChEBI" id="CHEBI:15379"/>
        <dbReference type="ChEBI" id="CHEBI:16240"/>
        <dbReference type="ChEBI" id="CHEBI:29991"/>
        <dbReference type="ChEBI" id="CHEBI:77875"/>
        <dbReference type="EC" id="1.4.3.16"/>
    </reaction>
    <physiologicalReaction direction="left-to-right" evidence="9">
        <dbReference type="Rhea" id="RHEA:25877"/>
    </physiologicalReaction>
</comment>
<dbReference type="GO" id="GO:0008734">
    <property type="term" value="F:L-aspartate oxidase activity"/>
    <property type="evidence" value="ECO:0007669"/>
    <property type="project" value="UniProtKB-EC"/>
</dbReference>
<sequence length="500" mass="51740">MSSNLRDRGREFDVIVVGSGIAGLSAALAAAPRRVAVVTRGELARDGASTWAQGGIAAALAADDSPALHARDTMAAGAHLNNTASVRRLVEAAPAAIAWLDALGVDFDRAGTGYALGREAAHSRARIVHACGDASGAEVMRGLAAAARSAAHVHLFEYCQAMALLQRDGQTVGLRVQHRTEVATLHAPAVILATGGVGALYRYTTNPATADASGLALALAAGAAVADMEFVQFHPTALAPVGDHSGQLPLLTEALRGAGAVLLNRSGRRFMLAHSPDAELAPRDVVSRAVWAELERGERVVLDATRAVGAAFPEKFPTVFASCQARGIDPRREPIPVVPAQHYHMGGVRVDADGATTVPGLYAVGEVACTGVHGANRLASNSLLEGLVFGRALGQRLALSDAAAPSGESSADLDAAHLEPVPAQIDTAIRDLMWRHAGLVRDAAGLALASASLVRLADTTRHPAALGRIRVAQEIIVAAQRRTYSIGGHFRRDAVQVAAG</sequence>
<evidence type="ECO:0000256" key="2">
    <source>
        <dbReference type="ARBA" id="ARBA00004950"/>
    </source>
</evidence>
<comment type="pathway">
    <text evidence="2 11">Cofactor biosynthesis; NAD(+) biosynthesis; iminoaspartate from L-aspartate (oxidase route): step 1/1.</text>
</comment>
<evidence type="ECO:0000256" key="10">
    <source>
        <dbReference type="NCBIfam" id="TIGR00551"/>
    </source>
</evidence>
<dbReference type="InterPro" id="IPR027477">
    <property type="entry name" value="Succ_DH/fumarate_Rdtase_cat_sf"/>
</dbReference>
<comment type="cofactor">
    <cofactor evidence="1 11">
        <name>FAD</name>
        <dbReference type="ChEBI" id="CHEBI:57692"/>
    </cofactor>
</comment>
<keyword evidence="7 11" id="KW-0274">FAD</keyword>
<dbReference type="SUPFAM" id="SSF56425">
    <property type="entry name" value="Succinate dehydrogenase/fumarate reductase flavoprotein, catalytic domain"/>
    <property type="match status" value="1"/>
</dbReference>
<dbReference type="Proteomes" id="UP001064632">
    <property type="component" value="Chromosome"/>
</dbReference>
<keyword evidence="5 11" id="KW-0285">Flavoprotein</keyword>
<dbReference type="Pfam" id="PF00890">
    <property type="entry name" value="FAD_binding_2"/>
    <property type="match status" value="1"/>
</dbReference>
<dbReference type="NCBIfam" id="TIGR00551">
    <property type="entry name" value="nadB"/>
    <property type="match status" value="1"/>
</dbReference>
<dbReference type="InterPro" id="IPR005288">
    <property type="entry name" value="NadB"/>
</dbReference>
<keyword evidence="8 11" id="KW-0560">Oxidoreductase</keyword>
<dbReference type="SUPFAM" id="SSF51905">
    <property type="entry name" value="FAD/NAD(P)-binding domain"/>
    <property type="match status" value="1"/>
</dbReference>
<keyword evidence="14" id="KW-1185">Reference proteome</keyword>
<evidence type="ECO:0000256" key="5">
    <source>
        <dbReference type="ARBA" id="ARBA00022630"/>
    </source>
</evidence>
<dbReference type="InterPro" id="IPR037099">
    <property type="entry name" value="Fum_R/Succ_DH_flav-like_C_sf"/>
</dbReference>
<dbReference type="PANTHER" id="PTHR42716">
    <property type="entry name" value="L-ASPARTATE OXIDASE"/>
    <property type="match status" value="1"/>
</dbReference>
<dbReference type="PRINTS" id="PR00368">
    <property type="entry name" value="FADPNR"/>
</dbReference>
<evidence type="ECO:0000256" key="7">
    <source>
        <dbReference type="ARBA" id="ARBA00022827"/>
    </source>
</evidence>
<gene>
    <name evidence="13" type="ORF">N4264_23380</name>
</gene>
<evidence type="ECO:0000259" key="12">
    <source>
        <dbReference type="Pfam" id="PF00890"/>
    </source>
</evidence>
<dbReference type="RefSeq" id="WP_261694618.1">
    <property type="nucleotide sequence ID" value="NZ_CP104694.1"/>
</dbReference>
<feature type="domain" description="FAD-dependent oxidoreductase 2 FAD-binding" evidence="12">
    <location>
        <begin position="13"/>
        <end position="383"/>
    </location>
</feature>
<dbReference type="InterPro" id="IPR003953">
    <property type="entry name" value="FAD-dep_OxRdtase_2_FAD-bd"/>
</dbReference>
<dbReference type="Gene3D" id="3.50.50.60">
    <property type="entry name" value="FAD/NAD(P)-binding domain"/>
    <property type="match status" value="1"/>
</dbReference>
<dbReference type="Gene3D" id="1.20.58.100">
    <property type="entry name" value="Fumarate reductase/succinate dehydrogenase flavoprotein-like, C-terminal domain"/>
    <property type="match status" value="1"/>
</dbReference>
<dbReference type="InterPro" id="IPR036188">
    <property type="entry name" value="FAD/NAD-bd_sf"/>
</dbReference>
<evidence type="ECO:0000256" key="8">
    <source>
        <dbReference type="ARBA" id="ARBA00023002"/>
    </source>
</evidence>
<organism evidence="13 14">
    <name type="scientific">Tahibacter amnicola</name>
    <dbReference type="NCBI Taxonomy" id="2976241"/>
    <lineage>
        <taxon>Bacteria</taxon>
        <taxon>Pseudomonadati</taxon>
        <taxon>Pseudomonadota</taxon>
        <taxon>Gammaproteobacteria</taxon>
        <taxon>Lysobacterales</taxon>
        <taxon>Rhodanobacteraceae</taxon>
        <taxon>Tahibacter</taxon>
    </lineage>
</organism>
<dbReference type="NCBIfam" id="NF005701">
    <property type="entry name" value="PRK07512.1"/>
    <property type="match status" value="1"/>
</dbReference>
<evidence type="ECO:0000256" key="3">
    <source>
        <dbReference type="ARBA" id="ARBA00008562"/>
    </source>
</evidence>
<dbReference type="Gene3D" id="3.90.700.10">
    <property type="entry name" value="Succinate dehydrogenase/fumarate reductase flavoprotein, catalytic domain"/>
    <property type="match status" value="1"/>
</dbReference>
<proteinExistence type="inferred from homology"/>
<reference evidence="13" key="1">
    <citation type="submission" date="2022-09" db="EMBL/GenBank/DDBJ databases">
        <title>Tahibacter sp. nov., isolated from a fresh water.</title>
        <authorList>
            <person name="Baek J.H."/>
            <person name="Lee J.K."/>
            <person name="Kim J.M."/>
            <person name="Jeon C.O."/>
        </authorList>
    </citation>
    <scope>NUCLEOTIDE SEQUENCE</scope>
    <source>
        <strain evidence="13">W38</strain>
    </source>
</reference>
<comment type="similarity">
    <text evidence="3 11">Belongs to the FAD-dependent oxidoreductase 2 family. NadB subfamily.</text>
</comment>
<protein>
    <recommendedName>
        <fullName evidence="4 10">L-aspartate oxidase</fullName>
        <ecNumber evidence="4 10">1.4.3.16</ecNumber>
    </recommendedName>
</protein>
<evidence type="ECO:0000313" key="14">
    <source>
        <dbReference type="Proteomes" id="UP001064632"/>
    </source>
</evidence>
<name>A0ABY6BEG8_9GAMM</name>
<evidence type="ECO:0000256" key="6">
    <source>
        <dbReference type="ARBA" id="ARBA00022642"/>
    </source>
</evidence>
<dbReference type="PANTHER" id="PTHR42716:SF2">
    <property type="entry name" value="L-ASPARTATE OXIDASE, CHLOROPLASTIC"/>
    <property type="match status" value="1"/>
</dbReference>
<dbReference type="EMBL" id="CP104694">
    <property type="protein sequence ID" value="UXI67648.1"/>
    <property type="molecule type" value="Genomic_DNA"/>
</dbReference>
<accession>A0ABY6BEG8</accession>
<dbReference type="PRINTS" id="PR00411">
    <property type="entry name" value="PNDRDTASEI"/>
</dbReference>
<evidence type="ECO:0000256" key="9">
    <source>
        <dbReference type="ARBA" id="ARBA00048305"/>
    </source>
</evidence>
<comment type="subcellular location">
    <subcellularLocation>
        <location evidence="11">Cytoplasm</location>
    </subcellularLocation>
</comment>
<evidence type="ECO:0000256" key="11">
    <source>
        <dbReference type="RuleBase" id="RU362049"/>
    </source>
</evidence>
<dbReference type="EC" id="1.4.3.16" evidence="4 10"/>
<comment type="function">
    <text evidence="11">Catalyzes the oxidation of L-aspartate to iminoaspartate.</text>
</comment>
<keyword evidence="6 11" id="KW-0662">Pyridine nucleotide biosynthesis</keyword>